<keyword evidence="1" id="KW-0812">Transmembrane</keyword>
<dbReference type="Proteomes" id="UP000076584">
    <property type="component" value="Unassembled WGS sequence"/>
</dbReference>
<dbReference type="EMBL" id="LFIW01002539">
    <property type="protein sequence ID" value="KZL67325.1"/>
    <property type="molecule type" value="Genomic_DNA"/>
</dbReference>
<accession>A0A166PYS8</accession>
<feature type="transmembrane region" description="Helical" evidence="1">
    <location>
        <begin position="60"/>
        <end position="77"/>
    </location>
</feature>
<evidence type="ECO:0000313" key="2">
    <source>
        <dbReference type="EMBL" id="KZL67325.1"/>
    </source>
</evidence>
<keyword evidence="3" id="KW-1185">Reference proteome</keyword>
<dbReference type="AlphaFoldDB" id="A0A166PYS8"/>
<name>A0A166PYS8_COLIC</name>
<keyword evidence="1" id="KW-0472">Membrane</keyword>
<protein>
    <submittedName>
        <fullName evidence="2">Uncharacterized protein</fullName>
    </submittedName>
</protein>
<reference evidence="2 3" key="1">
    <citation type="submission" date="2015-06" db="EMBL/GenBank/DDBJ databases">
        <title>Survival trade-offs in plant roots during colonization by closely related pathogenic and mutualistic fungi.</title>
        <authorList>
            <person name="Hacquard S."/>
            <person name="Kracher B."/>
            <person name="Hiruma K."/>
            <person name="Weinman A."/>
            <person name="Muench P."/>
            <person name="Garrido Oter R."/>
            <person name="Ver Loren van Themaat E."/>
            <person name="Dallerey J.-F."/>
            <person name="Damm U."/>
            <person name="Henrissat B."/>
            <person name="Lespinet O."/>
            <person name="Thon M."/>
            <person name="Kemen E."/>
            <person name="McHardy A.C."/>
            <person name="Schulze-Lefert P."/>
            <person name="O'Connell R.J."/>
        </authorList>
    </citation>
    <scope>NUCLEOTIDE SEQUENCE [LARGE SCALE GENOMIC DNA]</scope>
    <source>
        <strain evidence="2 3">MAFF 238704</strain>
    </source>
</reference>
<evidence type="ECO:0000313" key="3">
    <source>
        <dbReference type="Proteomes" id="UP000076584"/>
    </source>
</evidence>
<sequence>MIFFSGYHTVTQPKLITLRDQLLAADSGLATRYSSVLKLSTIITGSTSSSWELYFDPKGAAYYLYGALLNSGAVVFIRQDKNMGFATALHELTRQV</sequence>
<proteinExistence type="predicted"/>
<keyword evidence="1" id="KW-1133">Transmembrane helix</keyword>
<evidence type="ECO:0000256" key="1">
    <source>
        <dbReference type="SAM" id="Phobius"/>
    </source>
</evidence>
<comment type="caution">
    <text evidence="2">The sequence shown here is derived from an EMBL/GenBank/DDBJ whole genome shotgun (WGS) entry which is preliminary data.</text>
</comment>
<organism evidence="2 3">
    <name type="scientific">Colletotrichum incanum</name>
    <name type="common">Soybean anthracnose fungus</name>
    <dbReference type="NCBI Taxonomy" id="1573173"/>
    <lineage>
        <taxon>Eukaryota</taxon>
        <taxon>Fungi</taxon>
        <taxon>Dikarya</taxon>
        <taxon>Ascomycota</taxon>
        <taxon>Pezizomycotina</taxon>
        <taxon>Sordariomycetes</taxon>
        <taxon>Hypocreomycetidae</taxon>
        <taxon>Glomerellales</taxon>
        <taxon>Glomerellaceae</taxon>
        <taxon>Colletotrichum</taxon>
        <taxon>Colletotrichum spaethianum species complex</taxon>
    </lineage>
</organism>
<gene>
    <name evidence="2" type="ORF">CI238_12316</name>
</gene>